<dbReference type="EMBL" id="JAVRJZ010000015">
    <property type="protein sequence ID" value="KAK2713169.1"/>
    <property type="molecule type" value="Genomic_DNA"/>
</dbReference>
<feature type="chain" id="PRO_5041684611" evidence="2">
    <location>
        <begin position="17"/>
        <end position="193"/>
    </location>
</feature>
<dbReference type="AlphaFoldDB" id="A0AA88HT06"/>
<keyword evidence="2" id="KW-0732">Signal</keyword>
<organism evidence="3 4">
    <name type="scientific">Artemia franciscana</name>
    <name type="common">Brine shrimp</name>
    <name type="synonym">Artemia sanfranciscana</name>
    <dbReference type="NCBI Taxonomy" id="6661"/>
    <lineage>
        <taxon>Eukaryota</taxon>
        <taxon>Metazoa</taxon>
        <taxon>Ecdysozoa</taxon>
        <taxon>Arthropoda</taxon>
        <taxon>Crustacea</taxon>
        <taxon>Branchiopoda</taxon>
        <taxon>Anostraca</taxon>
        <taxon>Artemiidae</taxon>
        <taxon>Artemia</taxon>
    </lineage>
</organism>
<evidence type="ECO:0000313" key="4">
    <source>
        <dbReference type="Proteomes" id="UP001187531"/>
    </source>
</evidence>
<reference evidence="3" key="1">
    <citation type="submission" date="2023-07" db="EMBL/GenBank/DDBJ databases">
        <title>Chromosome-level genome assembly of Artemia franciscana.</title>
        <authorList>
            <person name="Jo E."/>
        </authorList>
    </citation>
    <scope>NUCLEOTIDE SEQUENCE</scope>
    <source>
        <tissue evidence="3">Whole body</tissue>
    </source>
</reference>
<feature type="region of interest" description="Disordered" evidence="1">
    <location>
        <begin position="171"/>
        <end position="193"/>
    </location>
</feature>
<dbReference type="Proteomes" id="UP001187531">
    <property type="component" value="Unassembled WGS sequence"/>
</dbReference>
<accession>A0AA88HT06</accession>
<evidence type="ECO:0000256" key="2">
    <source>
        <dbReference type="SAM" id="SignalP"/>
    </source>
</evidence>
<comment type="caution">
    <text evidence="3">The sequence shown here is derived from an EMBL/GenBank/DDBJ whole genome shotgun (WGS) entry which is preliminary data.</text>
</comment>
<proteinExistence type="predicted"/>
<keyword evidence="4" id="KW-1185">Reference proteome</keyword>
<name>A0AA88HT06_ARTSF</name>
<protein>
    <submittedName>
        <fullName evidence="3">Uncharacterized protein</fullName>
    </submittedName>
</protein>
<feature type="signal peptide" evidence="2">
    <location>
        <begin position="1"/>
        <end position="16"/>
    </location>
</feature>
<sequence>MKCIFVFAVILSISYADKDTSETVDTAEVENLTVKSEERPERNGKQMSYFAPTYPKYYSMPYPYYQAPQFRFAMPYSPYASPYATPFSYYPSISRPNYVPVTQQVKDVPMGDAEELTDDPAQKGRFLFVIPLTINRGSHHSHQPNHENVHIIAGEDSHNNNNGHTYIKVPDNSGHHHNDGGSNYILAPSSHWG</sequence>
<evidence type="ECO:0000313" key="3">
    <source>
        <dbReference type="EMBL" id="KAK2713169.1"/>
    </source>
</evidence>
<evidence type="ECO:0000256" key="1">
    <source>
        <dbReference type="SAM" id="MobiDB-lite"/>
    </source>
</evidence>
<gene>
    <name evidence="3" type="ORF">QYM36_011757</name>
</gene>